<dbReference type="Proteomes" id="UP000284543">
    <property type="component" value="Unassembled WGS sequence"/>
</dbReference>
<evidence type="ECO:0000256" key="4">
    <source>
        <dbReference type="ARBA" id="ARBA00022692"/>
    </source>
</evidence>
<keyword evidence="3" id="KW-1003">Cell membrane</keyword>
<reference evidence="9 10" key="1">
    <citation type="submission" date="2018-08" db="EMBL/GenBank/DDBJ databases">
        <title>A genome reference for cultivated species of the human gut microbiota.</title>
        <authorList>
            <person name="Zou Y."/>
            <person name="Xue W."/>
            <person name="Luo G."/>
        </authorList>
    </citation>
    <scope>NUCLEOTIDE SEQUENCE [LARGE SCALE GENOMIC DNA]</scope>
    <source>
        <strain evidence="9 10">AF14-18</strain>
    </source>
</reference>
<evidence type="ECO:0000313" key="9">
    <source>
        <dbReference type="EMBL" id="RGV78702.1"/>
    </source>
</evidence>
<keyword evidence="5 7" id="KW-1133">Transmembrane helix</keyword>
<evidence type="ECO:0000256" key="6">
    <source>
        <dbReference type="ARBA" id="ARBA00023136"/>
    </source>
</evidence>
<feature type="transmembrane region" description="Helical" evidence="7">
    <location>
        <begin position="178"/>
        <end position="201"/>
    </location>
</feature>
<dbReference type="CDD" id="cd06261">
    <property type="entry name" value="TM_PBP2"/>
    <property type="match status" value="1"/>
</dbReference>
<comment type="subcellular location">
    <subcellularLocation>
        <location evidence="1 7">Cell membrane</location>
        <topology evidence="1 7">Multi-pass membrane protein</topology>
    </subcellularLocation>
</comment>
<dbReference type="InterPro" id="IPR035906">
    <property type="entry name" value="MetI-like_sf"/>
</dbReference>
<organism evidence="9 10">
    <name type="scientific">Enterocloster bolteae</name>
    <dbReference type="NCBI Taxonomy" id="208479"/>
    <lineage>
        <taxon>Bacteria</taxon>
        <taxon>Bacillati</taxon>
        <taxon>Bacillota</taxon>
        <taxon>Clostridia</taxon>
        <taxon>Lachnospirales</taxon>
        <taxon>Lachnospiraceae</taxon>
        <taxon>Enterocloster</taxon>
    </lineage>
</organism>
<dbReference type="PANTHER" id="PTHR43744:SF3">
    <property type="entry name" value="LACTOSE TRANSPORT SYSTEM PERMEASE PROTEIN LACG"/>
    <property type="match status" value="1"/>
</dbReference>
<dbReference type="PANTHER" id="PTHR43744">
    <property type="entry name" value="ABC TRANSPORTER PERMEASE PROTEIN MG189-RELATED-RELATED"/>
    <property type="match status" value="1"/>
</dbReference>
<dbReference type="GO" id="GO:0055085">
    <property type="term" value="P:transmembrane transport"/>
    <property type="evidence" value="ECO:0007669"/>
    <property type="project" value="InterPro"/>
</dbReference>
<keyword evidence="4 7" id="KW-0812">Transmembrane</keyword>
<evidence type="ECO:0000256" key="1">
    <source>
        <dbReference type="ARBA" id="ARBA00004651"/>
    </source>
</evidence>
<dbReference type="Pfam" id="PF00528">
    <property type="entry name" value="BPD_transp_1"/>
    <property type="match status" value="1"/>
</dbReference>
<feature type="transmembrane region" description="Helical" evidence="7">
    <location>
        <begin position="240"/>
        <end position="261"/>
    </location>
</feature>
<dbReference type="AlphaFoldDB" id="A0A412ZET9"/>
<protein>
    <submittedName>
        <fullName evidence="9">Carbohydrate ABC transporter permease</fullName>
    </submittedName>
</protein>
<dbReference type="EMBL" id="QRZM01000001">
    <property type="protein sequence ID" value="RGV78702.1"/>
    <property type="molecule type" value="Genomic_DNA"/>
</dbReference>
<keyword evidence="2 7" id="KW-0813">Transport</keyword>
<gene>
    <name evidence="9" type="ORF">DWW02_02930</name>
</gene>
<evidence type="ECO:0000256" key="2">
    <source>
        <dbReference type="ARBA" id="ARBA00022448"/>
    </source>
</evidence>
<keyword evidence="6 7" id="KW-0472">Membrane</keyword>
<comment type="similarity">
    <text evidence="7">Belongs to the binding-protein-dependent transport system permease family.</text>
</comment>
<dbReference type="Gene3D" id="1.10.3720.10">
    <property type="entry name" value="MetI-like"/>
    <property type="match status" value="1"/>
</dbReference>
<dbReference type="GO" id="GO:0005886">
    <property type="term" value="C:plasma membrane"/>
    <property type="evidence" value="ECO:0007669"/>
    <property type="project" value="UniProtKB-SubCell"/>
</dbReference>
<sequence>MARKKISLAGKYAVSLILVLMVFLPLLVTIISSLKIPGSLDTQSPLWISARDMTLNNYLSVFKERYLVRAFTNTIKIVAVSIFFNVLVGSITAYCLERFEFRFKKIIYILFYLAMMVPTNIVEIARFQVIRGMGLYNTLGAPIVIYIAANLMQLYIYRQFISGISVSLDESAMLDGCGYFRIFAQIIFPLLTPATATLVIIKTVSIVNDMYIPYLYMPKNQNKTLTTFLMRYAGAQQNSWPLLAAGIIVVALPTVLLYVFFQKYIIEGITAGAVKE</sequence>
<evidence type="ECO:0000313" key="10">
    <source>
        <dbReference type="Proteomes" id="UP000284543"/>
    </source>
</evidence>
<evidence type="ECO:0000256" key="3">
    <source>
        <dbReference type="ARBA" id="ARBA00022475"/>
    </source>
</evidence>
<dbReference type="InterPro" id="IPR000515">
    <property type="entry name" value="MetI-like"/>
</dbReference>
<feature type="domain" description="ABC transmembrane type-1" evidence="8">
    <location>
        <begin position="71"/>
        <end position="261"/>
    </location>
</feature>
<accession>A0A412ZET9</accession>
<evidence type="ECO:0000256" key="7">
    <source>
        <dbReference type="RuleBase" id="RU363032"/>
    </source>
</evidence>
<comment type="caution">
    <text evidence="9">The sequence shown here is derived from an EMBL/GenBank/DDBJ whole genome shotgun (WGS) entry which is preliminary data.</text>
</comment>
<proteinExistence type="inferred from homology"/>
<feature type="transmembrane region" description="Helical" evidence="7">
    <location>
        <begin position="12"/>
        <end position="34"/>
    </location>
</feature>
<evidence type="ECO:0000259" key="8">
    <source>
        <dbReference type="PROSITE" id="PS50928"/>
    </source>
</evidence>
<evidence type="ECO:0000256" key="5">
    <source>
        <dbReference type="ARBA" id="ARBA00022989"/>
    </source>
</evidence>
<feature type="transmembrane region" description="Helical" evidence="7">
    <location>
        <begin position="135"/>
        <end position="157"/>
    </location>
</feature>
<dbReference type="PROSITE" id="PS50928">
    <property type="entry name" value="ABC_TM1"/>
    <property type="match status" value="1"/>
</dbReference>
<feature type="transmembrane region" description="Helical" evidence="7">
    <location>
        <begin position="75"/>
        <end position="96"/>
    </location>
</feature>
<dbReference type="SUPFAM" id="SSF161098">
    <property type="entry name" value="MetI-like"/>
    <property type="match status" value="1"/>
</dbReference>
<dbReference type="RefSeq" id="WP_117625608.1">
    <property type="nucleotide sequence ID" value="NZ_CAUHGS010000001.1"/>
</dbReference>
<feature type="transmembrane region" description="Helical" evidence="7">
    <location>
        <begin position="108"/>
        <end position="129"/>
    </location>
</feature>
<name>A0A412ZET9_9FIRM</name>